<keyword evidence="1" id="KW-0732">Signal</keyword>
<keyword evidence="3" id="KW-1185">Reference proteome</keyword>
<protein>
    <submittedName>
        <fullName evidence="2">Uncharacterized protein</fullName>
    </submittedName>
</protein>
<dbReference type="GeneID" id="6501927"/>
<dbReference type="OrthoDB" id="7849827at2759"/>
<sequence length="74" mass="8628">MRMLWLLLLLLLGPSCRGAGKVIYFNQLNRTQSTEMAKNQTDLLGKGMLFDVRGNRCHRGFTRDHHGRCRRIVR</sequence>
<feature type="chain" id="PRO_5002793935" evidence="1">
    <location>
        <begin position="19"/>
        <end position="74"/>
    </location>
</feature>
<reference evidence="2 3" key="1">
    <citation type="journal article" date="2007" name="Nature">
        <title>Evolution of genes and genomes on the Drosophila phylogeny.</title>
        <authorList>
            <consortium name="Drosophila 12 Genomes Consortium"/>
            <person name="Clark A.G."/>
            <person name="Eisen M.B."/>
            <person name="Smith D.R."/>
            <person name="Bergman C.M."/>
            <person name="Oliver B."/>
            <person name="Markow T.A."/>
            <person name="Kaufman T.C."/>
            <person name="Kellis M."/>
            <person name="Gelbart W."/>
            <person name="Iyer V.N."/>
            <person name="Pollard D.A."/>
            <person name="Sackton T.B."/>
            <person name="Larracuente A.M."/>
            <person name="Singh N.D."/>
            <person name="Abad J.P."/>
            <person name="Abt D.N."/>
            <person name="Adryan B."/>
            <person name="Aguade M."/>
            <person name="Akashi H."/>
            <person name="Anderson W.W."/>
            <person name="Aquadro C.F."/>
            <person name="Ardell D.H."/>
            <person name="Arguello R."/>
            <person name="Artieri C.G."/>
            <person name="Barbash D.A."/>
            <person name="Barker D."/>
            <person name="Barsanti P."/>
            <person name="Batterham P."/>
            <person name="Batzoglou S."/>
            <person name="Begun D."/>
            <person name="Bhutkar A."/>
            <person name="Blanco E."/>
            <person name="Bosak S.A."/>
            <person name="Bradley R.K."/>
            <person name="Brand A.D."/>
            <person name="Brent M.R."/>
            <person name="Brooks A.N."/>
            <person name="Brown R.H."/>
            <person name="Butlin R.K."/>
            <person name="Caggese C."/>
            <person name="Calvi B.R."/>
            <person name="Bernardo de Carvalho A."/>
            <person name="Caspi A."/>
            <person name="Castrezana S."/>
            <person name="Celniker S.E."/>
            <person name="Chang J.L."/>
            <person name="Chapple C."/>
            <person name="Chatterji S."/>
            <person name="Chinwalla A."/>
            <person name="Civetta A."/>
            <person name="Clifton S.W."/>
            <person name="Comeron J.M."/>
            <person name="Costello J.C."/>
            <person name="Coyne J.A."/>
            <person name="Daub J."/>
            <person name="David R.G."/>
            <person name="Delcher A.L."/>
            <person name="Delehaunty K."/>
            <person name="Do C.B."/>
            <person name="Ebling H."/>
            <person name="Edwards K."/>
            <person name="Eickbush T."/>
            <person name="Evans J.D."/>
            <person name="Filipski A."/>
            <person name="Findeiss S."/>
            <person name="Freyhult E."/>
            <person name="Fulton L."/>
            <person name="Fulton R."/>
            <person name="Garcia A.C."/>
            <person name="Gardiner A."/>
            <person name="Garfield D.A."/>
            <person name="Garvin B.E."/>
            <person name="Gibson G."/>
            <person name="Gilbert D."/>
            <person name="Gnerre S."/>
            <person name="Godfrey J."/>
            <person name="Good R."/>
            <person name="Gotea V."/>
            <person name="Gravely B."/>
            <person name="Greenberg A.J."/>
            <person name="Griffiths-Jones S."/>
            <person name="Gross S."/>
            <person name="Guigo R."/>
            <person name="Gustafson E.A."/>
            <person name="Haerty W."/>
            <person name="Hahn M.W."/>
            <person name="Halligan D.L."/>
            <person name="Halpern A.L."/>
            <person name="Halter G.M."/>
            <person name="Han M.V."/>
            <person name="Heger A."/>
            <person name="Hillier L."/>
            <person name="Hinrichs A.S."/>
            <person name="Holmes I."/>
            <person name="Hoskins R.A."/>
            <person name="Hubisz M.J."/>
            <person name="Hultmark D."/>
            <person name="Huntley M.A."/>
            <person name="Jaffe D.B."/>
            <person name="Jagadeeshan S."/>
            <person name="Jeck W.R."/>
            <person name="Johnson J."/>
            <person name="Jones C.D."/>
            <person name="Jordan W.C."/>
            <person name="Karpen G.H."/>
            <person name="Kataoka E."/>
            <person name="Keightley P.D."/>
            <person name="Kheradpour P."/>
            <person name="Kirkness E.F."/>
            <person name="Koerich L.B."/>
            <person name="Kristiansen K."/>
            <person name="Kudrna D."/>
            <person name="Kulathinal R.J."/>
            <person name="Kumar S."/>
            <person name="Kwok R."/>
            <person name="Lander E."/>
            <person name="Langley C.H."/>
            <person name="Lapoint R."/>
            <person name="Lazzaro B.P."/>
            <person name="Lee S.J."/>
            <person name="Levesque L."/>
            <person name="Li R."/>
            <person name="Lin C.F."/>
            <person name="Lin M.F."/>
            <person name="Lindblad-Toh K."/>
            <person name="Llopart A."/>
            <person name="Long M."/>
            <person name="Low L."/>
            <person name="Lozovsky E."/>
            <person name="Lu J."/>
            <person name="Luo M."/>
            <person name="Machado C.A."/>
            <person name="Makalowski W."/>
            <person name="Marzo M."/>
            <person name="Matsuda M."/>
            <person name="Matzkin L."/>
            <person name="McAllister B."/>
            <person name="McBride C.S."/>
            <person name="McKernan B."/>
            <person name="McKernan K."/>
            <person name="Mendez-Lago M."/>
            <person name="Minx P."/>
            <person name="Mollenhauer M.U."/>
            <person name="Montooth K."/>
            <person name="Mount S.M."/>
            <person name="Mu X."/>
            <person name="Myers E."/>
            <person name="Negre B."/>
            <person name="Newfeld S."/>
            <person name="Nielsen R."/>
            <person name="Noor M.A."/>
            <person name="O'Grady P."/>
            <person name="Pachter L."/>
            <person name="Papaceit M."/>
            <person name="Parisi M.J."/>
            <person name="Parisi M."/>
            <person name="Parts L."/>
            <person name="Pedersen J.S."/>
            <person name="Pesole G."/>
            <person name="Phillippy A.M."/>
            <person name="Ponting C.P."/>
            <person name="Pop M."/>
            <person name="Porcelli D."/>
            <person name="Powell J.R."/>
            <person name="Prohaska S."/>
            <person name="Pruitt K."/>
            <person name="Puig M."/>
            <person name="Quesneville H."/>
            <person name="Ram K.R."/>
            <person name="Rand D."/>
            <person name="Rasmussen M.D."/>
            <person name="Reed L.K."/>
            <person name="Reenan R."/>
            <person name="Reily A."/>
            <person name="Remington K.A."/>
            <person name="Rieger T.T."/>
            <person name="Ritchie M.G."/>
            <person name="Robin C."/>
            <person name="Rogers Y.H."/>
            <person name="Rohde C."/>
            <person name="Rozas J."/>
            <person name="Rubenfield M.J."/>
            <person name="Ruiz A."/>
            <person name="Russo S."/>
            <person name="Salzberg S.L."/>
            <person name="Sanchez-Gracia A."/>
            <person name="Saranga D.J."/>
            <person name="Sato H."/>
            <person name="Schaeffer S.W."/>
            <person name="Schatz M.C."/>
            <person name="Schlenke T."/>
            <person name="Schwartz R."/>
            <person name="Segarra C."/>
            <person name="Singh R.S."/>
            <person name="Sirot L."/>
            <person name="Sirota M."/>
            <person name="Sisneros N.B."/>
            <person name="Smith C.D."/>
            <person name="Smith T.F."/>
            <person name="Spieth J."/>
            <person name="Stage D.E."/>
            <person name="Stark A."/>
            <person name="Stephan W."/>
            <person name="Strausberg R.L."/>
            <person name="Strempel S."/>
            <person name="Sturgill D."/>
            <person name="Sutton G."/>
            <person name="Sutton G.G."/>
            <person name="Tao W."/>
            <person name="Teichmann S."/>
            <person name="Tobari Y.N."/>
            <person name="Tomimura Y."/>
            <person name="Tsolas J.M."/>
            <person name="Valente V.L."/>
            <person name="Venter E."/>
            <person name="Venter J.C."/>
            <person name="Vicario S."/>
            <person name="Vieira F.G."/>
            <person name="Vilella A.J."/>
            <person name="Villasante A."/>
            <person name="Walenz B."/>
            <person name="Wang J."/>
            <person name="Wasserman M."/>
            <person name="Watts T."/>
            <person name="Wilson D."/>
            <person name="Wilson R.K."/>
            <person name="Wing R.A."/>
            <person name="Wolfner M.F."/>
            <person name="Wong A."/>
            <person name="Wong G.K."/>
            <person name="Wu C.I."/>
            <person name="Wu G."/>
            <person name="Yamamoto D."/>
            <person name="Yang H.P."/>
            <person name="Yang S.P."/>
            <person name="Yorke J.A."/>
            <person name="Yoshida K."/>
            <person name="Zdobnov E."/>
            <person name="Zhang P."/>
            <person name="Zhang Y."/>
            <person name="Zimin A.V."/>
            <person name="Baldwin J."/>
            <person name="Abdouelleil A."/>
            <person name="Abdulkadir J."/>
            <person name="Abebe A."/>
            <person name="Abera B."/>
            <person name="Abreu J."/>
            <person name="Acer S.C."/>
            <person name="Aftuck L."/>
            <person name="Alexander A."/>
            <person name="An P."/>
            <person name="Anderson E."/>
            <person name="Anderson S."/>
            <person name="Arachi H."/>
            <person name="Azer M."/>
            <person name="Bachantsang P."/>
            <person name="Barry A."/>
            <person name="Bayul T."/>
            <person name="Berlin A."/>
            <person name="Bessette D."/>
            <person name="Bloom T."/>
            <person name="Blye J."/>
            <person name="Boguslavskiy L."/>
            <person name="Bonnet C."/>
            <person name="Boukhgalter B."/>
            <person name="Bourzgui I."/>
            <person name="Brown A."/>
            <person name="Cahill P."/>
            <person name="Channer S."/>
            <person name="Cheshatsang Y."/>
            <person name="Chuda L."/>
            <person name="Citroen M."/>
            <person name="Collymore A."/>
            <person name="Cooke P."/>
            <person name="Costello M."/>
            <person name="D'Aco K."/>
            <person name="Daza R."/>
            <person name="De Haan G."/>
            <person name="DeGray S."/>
            <person name="DeMaso C."/>
            <person name="Dhargay N."/>
            <person name="Dooley K."/>
            <person name="Dooley E."/>
            <person name="Doricent M."/>
            <person name="Dorje P."/>
            <person name="Dorjee K."/>
            <person name="Dupes A."/>
            <person name="Elong R."/>
            <person name="Falk J."/>
            <person name="Farina A."/>
            <person name="Faro S."/>
            <person name="Ferguson D."/>
            <person name="Fisher S."/>
            <person name="Foley C.D."/>
            <person name="Franke A."/>
            <person name="Friedrich D."/>
            <person name="Gadbois L."/>
            <person name="Gearin G."/>
            <person name="Gearin C.R."/>
            <person name="Giannoukos G."/>
            <person name="Goode T."/>
            <person name="Graham J."/>
            <person name="Grandbois E."/>
            <person name="Grewal S."/>
            <person name="Gyaltsen K."/>
            <person name="Hafez N."/>
            <person name="Hagos B."/>
            <person name="Hall J."/>
            <person name="Henson C."/>
            <person name="Hollinger A."/>
            <person name="Honan T."/>
            <person name="Huard M.D."/>
            <person name="Hughes L."/>
            <person name="Hurhula B."/>
            <person name="Husby M.E."/>
            <person name="Kamat A."/>
            <person name="Kanga B."/>
            <person name="Kashin S."/>
            <person name="Khazanovich D."/>
            <person name="Kisner P."/>
            <person name="Lance K."/>
            <person name="Lara M."/>
            <person name="Lee W."/>
            <person name="Lennon N."/>
            <person name="Letendre F."/>
            <person name="LeVine R."/>
            <person name="Lipovsky A."/>
            <person name="Liu X."/>
            <person name="Liu J."/>
            <person name="Liu S."/>
            <person name="Lokyitsang T."/>
            <person name="Lokyitsang Y."/>
            <person name="Lubonja R."/>
            <person name="Lui A."/>
            <person name="MacDonald P."/>
            <person name="Magnisalis V."/>
            <person name="Maru K."/>
            <person name="Matthews C."/>
            <person name="McCusker W."/>
            <person name="McDonough S."/>
            <person name="Mehta T."/>
            <person name="Meldrim J."/>
            <person name="Meneus L."/>
            <person name="Mihai O."/>
            <person name="Mihalev A."/>
            <person name="Mihova T."/>
            <person name="Mittelman R."/>
            <person name="Mlenga V."/>
            <person name="Montmayeur A."/>
            <person name="Mulrain L."/>
            <person name="Navidi A."/>
            <person name="Naylor J."/>
            <person name="Negash T."/>
            <person name="Nguyen T."/>
            <person name="Nguyen N."/>
            <person name="Nicol R."/>
            <person name="Norbu C."/>
            <person name="Norbu N."/>
            <person name="Novod N."/>
            <person name="O'Neill B."/>
            <person name="Osman S."/>
            <person name="Markiewicz E."/>
            <person name="Oyono O.L."/>
            <person name="Patti C."/>
            <person name="Phunkhang P."/>
            <person name="Pierre F."/>
            <person name="Priest M."/>
            <person name="Raghuraman S."/>
            <person name="Rege F."/>
            <person name="Reyes R."/>
            <person name="Rise C."/>
            <person name="Rogov P."/>
            <person name="Ross K."/>
            <person name="Ryan E."/>
            <person name="Settipalli S."/>
            <person name="Shea T."/>
            <person name="Sherpa N."/>
            <person name="Shi L."/>
            <person name="Shih D."/>
            <person name="Sparrow T."/>
            <person name="Spaulding J."/>
            <person name="Stalker J."/>
            <person name="Stange-Thomann N."/>
            <person name="Stavropoulos S."/>
            <person name="Stone C."/>
            <person name="Strader C."/>
            <person name="Tesfaye S."/>
            <person name="Thomson T."/>
            <person name="Thoulutsang Y."/>
            <person name="Thoulutsang D."/>
            <person name="Topham K."/>
            <person name="Topping I."/>
            <person name="Tsamla T."/>
            <person name="Vassiliev H."/>
            <person name="Vo A."/>
            <person name="Wangchuk T."/>
            <person name="Wangdi T."/>
            <person name="Weiand M."/>
            <person name="Wilkinson J."/>
            <person name="Wilson A."/>
            <person name="Yadav S."/>
            <person name="Young G."/>
            <person name="Yu Q."/>
            <person name="Zembek L."/>
            <person name="Zhong D."/>
            <person name="Zimmer A."/>
            <person name="Zwirko Z."/>
            <person name="Jaffe D.B."/>
            <person name="Alvarez P."/>
            <person name="Brockman W."/>
            <person name="Butler J."/>
            <person name="Chin C."/>
            <person name="Gnerre S."/>
            <person name="Grabherr M."/>
            <person name="Kleber M."/>
            <person name="Mauceli E."/>
            <person name="MacCallum I."/>
        </authorList>
    </citation>
    <scope>NUCLEOTIDE SEQUENCE [LARGE SCALE GENOMIC DNA]</scope>
    <source>
        <strain evidence="3">Tucson 14024-0371.13</strain>
    </source>
</reference>
<dbReference type="FunCoup" id="B3MZF1">
    <property type="interactions" value="2"/>
</dbReference>
<dbReference type="PhylomeDB" id="B3MZF1"/>
<feature type="signal peptide" evidence="1">
    <location>
        <begin position="1"/>
        <end position="18"/>
    </location>
</feature>
<gene>
    <name evidence="2" type="primary">Dana\GF19165</name>
    <name evidence="2" type="synonym">dana_GLEANR_20879</name>
    <name evidence="2" type="ORF">GF19165</name>
</gene>
<evidence type="ECO:0000313" key="3">
    <source>
        <dbReference type="Proteomes" id="UP000007801"/>
    </source>
</evidence>
<dbReference type="AlphaFoldDB" id="B3MZF1"/>
<dbReference type="HOGENOM" id="CLU_193242_0_0_1"/>
<accession>B3MZF1</accession>
<dbReference type="KEGG" id="dan:6501927"/>
<dbReference type="OMA" id="CHRGYMH"/>
<dbReference type="EMBL" id="CH902635">
    <property type="protein sequence ID" value="EDV33752.1"/>
    <property type="molecule type" value="Genomic_DNA"/>
</dbReference>
<name>B3MZF1_DROAN</name>
<dbReference type="eggNOG" id="ENOG502TFA2">
    <property type="taxonomic scope" value="Eukaryota"/>
</dbReference>
<evidence type="ECO:0000256" key="1">
    <source>
        <dbReference type="SAM" id="SignalP"/>
    </source>
</evidence>
<evidence type="ECO:0000313" key="2">
    <source>
        <dbReference type="EMBL" id="EDV33752.1"/>
    </source>
</evidence>
<dbReference type="InParanoid" id="B3MZF1"/>
<dbReference type="Proteomes" id="UP000007801">
    <property type="component" value="Unassembled WGS sequence"/>
</dbReference>
<proteinExistence type="predicted"/>
<organism evidence="2 3">
    <name type="scientific">Drosophila ananassae</name>
    <name type="common">Fruit fly</name>
    <dbReference type="NCBI Taxonomy" id="7217"/>
    <lineage>
        <taxon>Eukaryota</taxon>
        <taxon>Metazoa</taxon>
        <taxon>Ecdysozoa</taxon>
        <taxon>Arthropoda</taxon>
        <taxon>Hexapoda</taxon>
        <taxon>Insecta</taxon>
        <taxon>Pterygota</taxon>
        <taxon>Neoptera</taxon>
        <taxon>Endopterygota</taxon>
        <taxon>Diptera</taxon>
        <taxon>Brachycera</taxon>
        <taxon>Muscomorpha</taxon>
        <taxon>Ephydroidea</taxon>
        <taxon>Drosophilidae</taxon>
        <taxon>Drosophila</taxon>
        <taxon>Sophophora</taxon>
    </lineage>
</organism>